<dbReference type="GO" id="GO:0006537">
    <property type="term" value="P:glutamate biosynthetic process"/>
    <property type="evidence" value="ECO:0007669"/>
    <property type="project" value="UniProtKB-KW"/>
</dbReference>
<proteinExistence type="predicted"/>
<sequence length="475" mass="52792">MKDVKAFLKIKRQKSEYRPVCERVKDYQEVAVVRPDERSQEQASRCMDCGTPFCHWACPVGNYIPEWNDLSSRGHWQRALELLHACNNFPEFTGRLCPALCEYSCVLGLNDDPVTIRENELSIIEHAFKTGLIKANPPKKRTGKKVAVVGSGPAGLACADQLNKAGHSVTVFERDDKPGGILRYGIPDFKIEKSVIDRRIDLMKKEGIEFKTGINAGIDYESAKLLKEFDALSLACGSRMPRDLKIEGRELSGIHFAMDYLIQNNKRVSGENIPQDREITAKDKRVVVIGGGDTGADCVGTANRQGASCVVQIEVMPKPPECRDDSCPWPRYPLLLKTSSSHEEGAQRHWAILTKKFSGEGGRVKKLHCARVEFKSRQIKEIAGSEFEIEADLVILAIGFVHPEHKGLVSDLKLELDNRGNVKADDKYATSQKGVFSCGDMRSGQSLIVWAISEGRSAAHYVDSYLMGKTSLPLL</sequence>
<comment type="pathway">
    <text evidence="4">Amino-acid biosynthesis.</text>
</comment>
<dbReference type="EC" id="1.4.1.13" evidence="6"/>
<keyword evidence="3" id="KW-0314">Glutamate biosynthesis</keyword>
<protein>
    <submittedName>
        <fullName evidence="6">Glutamate synthase</fullName>
        <ecNumber evidence="6">1.4.1.13</ecNumber>
    </submittedName>
</protein>
<dbReference type="InterPro" id="IPR006005">
    <property type="entry name" value="Glut_synth_ssu1"/>
</dbReference>
<keyword evidence="2 6" id="KW-0560">Oxidoreductase</keyword>
<dbReference type="Gene3D" id="1.10.1060.10">
    <property type="entry name" value="Alpha-helical ferredoxin"/>
    <property type="match status" value="1"/>
</dbReference>
<dbReference type="InterPro" id="IPR017896">
    <property type="entry name" value="4Fe4S_Fe-S-bd"/>
</dbReference>
<evidence type="ECO:0000259" key="5">
    <source>
        <dbReference type="PROSITE" id="PS51379"/>
    </source>
</evidence>
<dbReference type="Proteomes" id="UP000229641">
    <property type="component" value="Unassembled WGS sequence"/>
</dbReference>
<dbReference type="AlphaFoldDB" id="A0A2H0LY21"/>
<dbReference type="GO" id="GO:0004355">
    <property type="term" value="F:glutamate synthase (NADPH) activity"/>
    <property type="evidence" value="ECO:0007669"/>
    <property type="project" value="UniProtKB-EC"/>
</dbReference>
<evidence type="ECO:0000256" key="2">
    <source>
        <dbReference type="ARBA" id="ARBA00023002"/>
    </source>
</evidence>
<dbReference type="GO" id="GO:0016639">
    <property type="term" value="F:oxidoreductase activity, acting on the CH-NH2 group of donors, NAD or NADP as acceptor"/>
    <property type="evidence" value="ECO:0007669"/>
    <property type="project" value="InterPro"/>
</dbReference>
<dbReference type="PANTHER" id="PTHR43100">
    <property type="entry name" value="GLUTAMATE SYNTHASE [NADPH] SMALL CHAIN"/>
    <property type="match status" value="1"/>
</dbReference>
<accession>A0A2H0LY21</accession>
<dbReference type="Gene3D" id="3.50.50.60">
    <property type="entry name" value="FAD/NAD(P)-binding domain"/>
    <property type="match status" value="2"/>
</dbReference>
<evidence type="ECO:0000256" key="3">
    <source>
        <dbReference type="ARBA" id="ARBA00023164"/>
    </source>
</evidence>
<evidence type="ECO:0000313" key="6">
    <source>
        <dbReference type="EMBL" id="PIQ89276.1"/>
    </source>
</evidence>
<dbReference type="PRINTS" id="PR00419">
    <property type="entry name" value="ADXRDTASE"/>
</dbReference>
<comment type="caution">
    <text evidence="6">The sequence shown here is derived from an EMBL/GenBank/DDBJ whole genome shotgun (WGS) entry which is preliminary data.</text>
</comment>
<dbReference type="GO" id="GO:0051536">
    <property type="term" value="F:iron-sulfur cluster binding"/>
    <property type="evidence" value="ECO:0007669"/>
    <property type="project" value="InterPro"/>
</dbReference>
<dbReference type="Pfam" id="PF07992">
    <property type="entry name" value="Pyr_redox_2"/>
    <property type="match status" value="1"/>
</dbReference>
<reference evidence="6 7" key="1">
    <citation type="submission" date="2017-09" db="EMBL/GenBank/DDBJ databases">
        <title>Depth-based differentiation of microbial function through sediment-hosted aquifers and enrichment of novel symbionts in the deep terrestrial subsurface.</title>
        <authorList>
            <person name="Probst A.J."/>
            <person name="Ladd B."/>
            <person name="Jarett J.K."/>
            <person name="Geller-Mcgrath D.E."/>
            <person name="Sieber C.M."/>
            <person name="Emerson J.B."/>
            <person name="Anantharaman K."/>
            <person name="Thomas B.C."/>
            <person name="Malmstrom R."/>
            <person name="Stieglmeier M."/>
            <person name="Klingl A."/>
            <person name="Woyke T."/>
            <person name="Ryan C.M."/>
            <person name="Banfield J.F."/>
        </authorList>
    </citation>
    <scope>NUCLEOTIDE SEQUENCE [LARGE SCALE GENOMIC DNA]</scope>
    <source>
        <strain evidence="6">CG11_big_fil_rev_8_21_14_0_20_42_13</strain>
    </source>
</reference>
<keyword evidence="1" id="KW-0028">Amino-acid biosynthesis</keyword>
<dbReference type="SUPFAM" id="SSF46548">
    <property type="entry name" value="alpha-helical ferredoxin"/>
    <property type="match status" value="1"/>
</dbReference>
<dbReference type="PANTHER" id="PTHR43100:SF1">
    <property type="entry name" value="GLUTAMATE SYNTHASE [NADPH] SMALL CHAIN"/>
    <property type="match status" value="1"/>
</dbReference>
<evidence type="ECO:0000313" key="7">
    <source>
        <dbReference type="Proteomes" id="UP000229641"/>
    </source>
</evidence>
<evidence type="ECO:0000256" key="4">
    <source>
        <dbReference type="ARBA" id="ARBA00029440"/>
    </source>
</evidence>
<feature type="domain" description="4Fe-4S ferredoxin-type" evidence="5">
    <location>
        <begin position="37"/>
        <end position="68"/>
    </location>
</feature>
<dbReference type="InterPro" id="IPR051394">
    <property type="entry name" value="Glutamate_Synthase"/>
</dbReference>
<dbReference type="InterPro" id="IPR036188">
    <property type="entry name" value="FAD/NAD-bd_sf"/>
</dbReference>
<dbReference type="InterPro" id="IPR023753">
    <property type="entry name" value="FAD/NAD-binding_dom"/>
</dbReference>
<organism evidence="6 7">
    <name type="scientific">Candidatus Ghiorseimicrobium undicola</name>
    <dbReference type="NCBI Taxonomy" id="1974746"/>
    <lineage>
        <taxon>Bacteria</taxon>
        <taxon>Pseudomonadati</taxon>
        <taxon>Candidatus Omnitrophota</taxon>
        <taxon>Candidatus Ghiorseimicrobium</taxon>
    </lineage>
</organism>
<dbReference type="InterPro" id="IPR009051">
    <property type="entry name" value="Helical_ferredxn"/>
</dbReference>
<dbReference type="PROSITE" id="PS51379">
    <property type="entry name" value="4FE4S_FER_2"/>
    <property type="match status" value="1"/>
</dbReference>
<gene>
    <name evidence="6" type="primary">gltD</name>
    <name evidence="6" type="ORF">COV72_03930</name>
</gene>
<dbReference type="EMBL" id="PCWA01000055">
    <property type="protein sequence ID" value="PIQ89276.1"/>
    <property type="molecule type" value="Genomic_DNA"/>
</dbReference>
<name>A0A2H0LY21_9BACT</name>
<dbReference type="NCBIfam" id="TIGR01317">
    <property type="entry name" value="GOGAT_sm_gam"/>
    <property type="match status" value="1"/>
</dbReference>
<dbReference type="Pfam" id="PF14691">
    <property type="entry name" value="Fer4_20"/>
    <property type="match status" value="1"/>
</dbReference>
<dbReference type="InterPro" id="IPR028261">
    <property type="entry name" value="DPD_II"/>
</dbReference>
<dbReference type="SUPFAM" id="SSF51971">
    <property type="entry name" value="Nucleotide-binding domain"/>
    <property type="match status" value="2"/>
</dbReference>
<evidence type="ECO:0000256" key="1">
    <source>
        <dbReference type="ARBA" id="ARBA00022605"/>
    </source>
</evidence>